<feature type="zinc finger region" description="C3H1-type" evidence="6">
    <location>
        <begin position="228"/>
        <end position="255"/>
    </location>
</feature>
<dbReference type="InterPro" id="IPR011990">
    <property type="entry name" value="TPR-like_helical_dom_sf"/>
</dbReference>
<accession>A0AAD7K5V2</accession>
<dbReference type="Pfam" id="PF00642">
    <property type="entry name" value="zf-CCCH"/>
    <property type="match status" value="1"/>
</dbReference>
<evidence type="ECO:0000256" key="7">
    <source>
        <dbReference type="SAM" id="MobiDB-lite"/>
    </source>
</evidence>
<dbReference type="PROSITE" id="PS50005">
    <property type="entry name" value="TPR"/>
    <property type="match status" value="1"/>
</dbReference>
<dbReference type="InterPro" id="IPR051966">
    <property type="entry name" value="RPAP3"/>
</dbReference>
<evidence type="ECO:0000313" key="10">
    <source>
        <dbReference type="Proteomes" id="UP001215280"/>
    </source>
</evidence>
<proteinExistence type="predicted"/>
<dbReference type="GO" id="GO:0101031">
    <property type="term" value="C:protein folding chaperone complex"/>
    <property type="evidence" value="ECO:0007669"/>
    <property type="project" value="TreeGrafter"/>
</dbReference>
<protein>
    <recommendedName>
        <fullName evidence="8">C3H1-type domain-containing protein</fullName>
    </recommendedName>
</protein>
<feature type="compositionally biased region" description="Basic residues" evidence="7">
    <location>
        <begin position="400"/>
        <end position="411"/>
    </location>
</feature>
<dbReference type="SUPFAM" id="SSF90229">
    <property type="entry name" value="CCCH zinc finger"/>
    <property type="match status" value="1"/>
</dbReference>
<evidence type="ECO:0000259" key="8">
    <source>
        <dbReference type="PROSITE" id="PS50103"/>
    </source>
</evidence>
<evidence type="ECO:0000256" key="5">
    <source>
        <dbReference type="PROSITE-ProRule" id="PRU00339"/>
    </source>
</evidence>
<feature type="compositionally biased region" description="Acidic residues" evidence="7">
    <location>
        <begin position="177"/>
        <end position="188"/>
    </location>
</feature>
<gene>
    <name evidence="9" type="ORF">DFH07DRAFT_796031</name>
</gene>
<dbReference type="PROSITE" id="PS50103">
    <property type="entry name" value="ZF_C3H1"/>
    <property type="match status" value="2"/>
</dbReference>
<feature type="domain" description="C3H1-type" evidence="8">
    <location>
        <begin position="228"/>
        <end position="255"/>
    </location>
</feature>
<comment type="caution">
    <text evidence="9">The sequence shown here is derived from an EMBL/GenBank/DDBJ whole genome shotgun (WGS) entry which is preliminary data.</text>
</comment>
<evidence type="ECO:0000313" key="9">
    <source>
        <dbReference type="EMBL" id="KAJ7778797.1"/>
    </source>
</evidence>
<evidence type="ECO:0000256" key="2">
    <source>
        <dbReference type="ARBA" id="ARBA00022771"/>
    </source>
</evidence>
<dbReference type="SMART" id="SM00028">
    <property type="entry name" value="TPR"/>
    <property type="match status" value="3"/>
</dbReference>
<dbReference type="Pfam" id="PF13432">
    <property type="entry name" value="TPR_16"/>
    <property type="match status" value="1"/>
</dbReference>
<feature type="domain" description="C3H1-type" evidence="8">
    <location>
        <begin position="197"/>
        <end position="221"/>
    </location>
</feature>
<evidence type="ECO:0000256" key="3">
    <source>
        <dbReference type="ARBA" id="ARBA00022803"/>
    </source>
</evidence>
<dbReference type="SMART" id="SM00356">
    <property type="entry name" value="ZnF_C3H1"/>
    <property type="match status" value="2"/>
</dbReference>
<feature type="zinc finger region" description="C3H1-type" evidence="6">
    <location>
        <begin position="197"/>
        <end position="221"/>
    </location>
</feature>
<feature type="compositionally biased region" description="Basic and acidic residues" evidence="7">
    <location>
        <begin position="351"/>
        <end position="365"/>
    </location>
</feature>
<reference evidence="9" key="1">
    <citation type="submission" date="2023-03" db="EMBL/GenBank/DDBJ databases">
        <title>Massive genome expansion in bonnet fungi (Mycena s.s.) driven by repeated elements and novel gene families across ecological guilds.</title>
        <authorList>
            <consortium name="Lawrence Berkeley National Laboratory"/>
            <person name="Harder C.B."/>
            <person name="Miyauchi S."/>
            <person name="Viragh M."/>
            <person name="Kuo A."/>
            <person name="Thoen E."/>
            <person name="Andreopoulos B."/>
            <person name="Lu D."/>
            <person name="Skrede I."/>
            <person name="Drula E."/>
            <person name="Henrissat B."/>
            <person name="Morin E."/>
            <person name="Kohler A."/>
            <person name="Barry K."/>
            <person name="LaButti K."/>
            <person name="Morin E."/>
            <person name="Salamov A."/>
            <person name="Lipzen A."/>
            <person name="Mereny Z."/>
            <person name="Hegedus B."/>
            <person name="Baldrian P."/>
            <person name="Stursova M."/>
            <person name="Weitz H."/>
            <person name="Taylor A."/>
            <person name="Grigoriev I.V."/>
            <person name="Nagy L.G."/>
            <person name="Martin F."/>
            <person name="Kauserud H."/>
        </authorList>
    </citation>
    <scope>NUCLEOTIDE SEQUENCE</scope>
    <source>
        <strain evidence="9">CBHHK188m</strain>
    </source>
</reference>
<evidence type="ECO:0000256" key="6">
    <source>
        <dbReference type="PROSITE-ProRule" id="PRU00723"/>
    </source>
</evidence>
<keyword evidence="1 6" id="KW-0479">Metal-binding</keyword>
<sequence length="418" mass="47603">MPKSTARGSGTTTTESEMESRRMKGETYKNQGNDLFRQGKYTDAAEMYNKAVEIFGTQPVYMSNLAATYLKLKDYDMAERAALMALVHDPRMTKARFRRGIARKENNRLKGAKTDFETILREDPNCAEAQVELAVVQRLCEIYEESDEEDSDPVDYEYPAPNQAPRPPMPMWLVSEDGPEDSESENDENEHVGNGIPCKHHNLKPDGCAKGASCVYSHAQDSRSIQDSEGRNVCLYFLLGSCKFGDRCLYSHSRANLPELWDEDIPKPLAQVLIRQNEEAIRERRLLTKYMGKGPLGSDELLRQANNERKALAFLTMMHLMEDDDPTPATASASTAPFIMHLTLNKSTNIPRDDRGRNQGQKQDEGPEVSLLARPCRRAHYRRGDSPPQQCQPPPQNRGVRPRRWHRRHRRVLQDVPE</sequence>
<feature type="region of interest" description="Disordered" evidence="7">
    <location>
        <begin position="344"/>
        <end position="418"/>
    </location>
</feature>
<dbReference type="Gene3D" id="1.25.40.10">
    <property type="entry name" value="Tetratricopeptide repeat domain"/>
    <property type="match status" value="1"/>
</dbReference>
<evidence type="ECO:0000256" key="4">
    <source>
        <dbReference type="ARBA" id="ARBA00022833"/>
    </source>
</evidence>
<dbReference type="Gene3D" id="3.30.1370.210">
    <property type="match status" value="1"/>
</dbReference>
<dbReference type="GO" id="GO:0008270">
    <property type="term" value="F:zinc ion binding"/>
    <property type="evidence" value="ECO:0007669"/>
    <property type="project" value="UniProtKB-KW"/>
</dbReference>
<dbReference type="Pfam" id="PF14608">
    <property type="entry name" value="zf-CCCH_2"/>
    <property type="match status" value="1"/>
</dbReference>
<dbReference type="EMBL" id="JARJLG010000008">
    <property type="protein sequence ID" value="KAJ7778797.1"/>
    <property type="molecule type" value="Genomic_DNA"/>
</dbReference>
<dbReference type="SUPFAM" id="SSF48452">
    <property type="entry name" value="TPR-like"/>
    <property type="match status" value="1"/>
</dbReference>
<keyword evidence="10" id="KW-1185">Reference proteome</keyword>
<name>A0AAD7K5V2_9AGAR</name>
<feature type="region of interest" description="Disordered" evidence="7">
    <location>
        <begin position="145"/>
        <end position="197"/>
    </location>
</feature>
<keyword evidence="2 6" id="KW-0863">Zinc-finger</keyword>
<dbReference type="InterPro" id="IPR019734">
    <property type="entry name" value="TPR_rpt"/>
</dbReference>
<dbReference type="PANTHER" id="PTHR46423">
    <property type="entry name" value="RNA POLYMERASE II-ASSOCIATED PROTEIN 3"/>
    <property type="match status" value="1"/>
</dbReference>
<feature type="region of interest" description="Disordered" evidence="7">
    <location>
        <begin position="1"/>
        <end position="32"/>
    </location>
</feature>
<keyword evidence="3 5" id="KW-0802">TPR repeat</keyword>
<dbReference type="AlphaFoldDB" id="A0AAD7K5V2"/>
<feature type="compositionally biased region" description="Basic and acidic residues" evidence="7">
    <location>
        <begin position="18"/>
        <end position="27"/>
    </location>
</feature>
<feature type="compositionally biased region" description="Acidic residues" evidence="7">
    <location>
        <begin position="145"/>
        <end position="155"/>
    </location>
</feature>
<organism evidence="9 10">
    <name type="scientific">Mycena maculata</name>
    <dbReference type="NCBI Taxonomy" id="230809"/>
    <lineage>
        <taxon>Eukaryota</taxon>
        <taxon>Fungi</taxon>
        <taxon>Dikarya</taxon>
        <taxon>Basidiomycota</taxon>
        <taxon>Agaricomycotina</taxon>
        <taxon>Agaricomycetes</taxon>
        <taxon>Agaricomycetidae</taxon>
        <taxon>Agaricales</taxon>
        <taxon>Marasmiineae</taxon>
        <taxon>Mycenaceae</taxon>
        <taxon>Mycena</taxon>
    </lineage>
</organism>
<dbReference type="InterPro" id="IPR000571">
    <property type="entry name" value="Znf_CCCH"/>
</dbReference>
<dbReference type="Proteomes" id="UP001215280">
    <property type="component" value="Unassembled WGS sequence"/>
</dbReference>
<dbReference type="PANTHER" id="PTHR46423:SF1">
    <property type="entry name" value="RNA POLYMERASE II-ASSOCIATED PROTEIN 3"/>
    <property type="match status" value="1"/>
</dbReference>
<feature type="repeat" description="TPR" evidence="5">
    <location>
        <begin position="25"/>
        <end position="58"/>
    </location>
</feature>
<evidence type="ECO:0000256" key="1">
    <source>
        <dbReference type="ARBA" id="ARBA00022723"/>
    </source>
</evidence>
<keyword evidence="4 6" id="KW-0862">Zinc</keyword>
<dbReference type="InterPro" id="IPR036855">
    <property type="entry name" value="Znf_CCCH_sf"/>
</dbReference>